<keyword evidence="2" id="KW-0614">Plasmid</keyword>
<dbReference type="KEGG" id="brv:CFK39_16005"/>
<feature type="compositionally biased region" description="Low complexity" evidence="1">
    <location>
        <begin position="164"/>
        <end position="193"/>
    </location>
</feature>
<name>A0A220UGP0_9MICO</name>
<proteinExistence type="predicted"/>
<gene>
    <name evidence="2" type="ORF">CFK39_16005</name>
</gene>
<geneLocation type="plasmid" evidence="2 3">
    <name>unnamed2</name>
</geneLocation>
<organism evidence="2 3">
    <name type="scientific">Brachybacterium avium</name>
    <dbReference type="NCBI Taxonomy" id="2017485"/>
    <lineage>
        <taxon>Bacteria</taxon>
        <taxon>Bacillati</taxon>
        <taxon>Actinomycetota</taxon>
        <taxon>Actinomycetes</taxon>
        <taxon>Micrococcales</taxon>
        <taxon>Dermabacteraceae</taxon>
        <taxon>Brachybacterium</taxon>
    </lineage>
</organism>
<keyword evidence="3" id="KW-1185">Reference proteome</keyword>
<evidence type="ECO:0000256" key="1">
    <source>
        <dbReference type="SAM" id="MobiDB-lite"/>
    </source>
</evidence>
<dbReference type="EMBL" id="CP022318">
    <property type="protein sequence ID" value="ASK67348.1"/>
    <property type="molecule type" value="Genomic_DNA"/>
</dbReference>
<feature type="region of interest" description="Disordered" evidence="1">
    <location>
        <begin position="125"/>
        <end position="193"/>
    </location>
</feature>
<dbReference type="AlphaFoldDB" id="A0A220UGP0"/>
<reference evidence="2 3" key="1">
    <citation type="submission" date="2017-07" db="EMBL/GenBank/DDBJ databases">
        <title>Brachybacterium sp. VR2415.</title>
        <authorList>
            <person name="Tak E.J."/>
            <person name="Bae J.-W."/>
        </authorList>
    </citation>
    <scope>NUCLEOTIDE SEQUENCE [LARGE SCALE GENOMIC DNA]</scope>
    <source>
        <strain evidence="2 3">VR2415</strain>
        <plasmid evidence="2 3">unnamed2</plasmid>
    </source>
</reference>
<evidence type="ECO:0000313" key="3">
    <source>
        <dbReference type="Proteomes" id="UP000198398"/>
    </source>
</evidence>
<accession>A0A220UGP0</accession>
<evidence type="ECO:0000313" key="2">
    <source>
        <dbReference type="EMBL" id="ASK67348.1"/>
    </source>
</evidence>
<dbReference type="Proteomes" id="UP000198398">
    <property type="component" value="Plasmid unnamed2"/>
</dbReference>
<protein>
    <submittedName>
        <fullName evidence="2">Uncharacterized protein</fullName>
    </submittedName>
</protein>
<sequence>MERDSRFRAEVEQLRATFLESWQTYRDSPENPGIIADERDPSLVSDFPMVTLTRNPESASQSDSPAHESYELLVDCEGNTREPRGDRLEGIPIREAAPKVGVSESELDAAVTAASKGLFNAQPHGERAAAFFHQQPTRSPRLQPLTDRVAAARSAQHSGEPKRASGPGAQAGTTAAPPARATGAPPEAVTRKL</sequence>